<dbReference type="InterPro" id="IPR016024">
    <property type="entry name" value="ARM-type_fold"/>
</dbReference>
<reference evidence="1 2" key="1">
    <citation type="journal article" date="2012" name="FEBS Lett.">
        <title>Anammox organism KSU-1 expresses a NirK-type copper-containing nitrite reductase instead of a NirS-type with cytochrome cd1.</title>
        <authorList>
            <person name="Hira D."/>
            <person name="Toh H."/>
            <person name="Migita C.T."/>
            <person name="Okubo H."/>
            <person name="Nishiyama T."/>
            <person name="Hattori M."/>
            <person name="Furukawa K."/>
            <person name="Fujii T."/>
        </authorList>
    </citation>
    <scope>NUCLEOTIDE SEQUENCE [LARGE SCALE GENOMIC DNA]</scope>
</reference>
<name>I3IIY1_9BACT</name>
<dbReference type="SUPFAM" id="SSF48371">
    <property type="entry name" value="ARM repeat"/>
    <property type="match status" value="1"/>
</dbReference>
<dbReference type="STRING" id="247490.KSU1_C0080"/>
<keyword evidence="2" id="KW-1185">Reference proteome</keyword>
<gene>
    <name evidence="1" type="ORF">KSU1_C0080</name>
</gene>
<dbReference type="EMBL" id="BAFH01000003">
    <property type="protein sequence ID" value="GAB61676.1"/>
    <property type="molecule type" value="Genomic_DNA"/>
</dbReference>
<sequence>MTFFCPLCWKEIKEIDLICPFCGADILEYVNKDFEEKLVNALRHPERETVRRAIHILGKLKSTKAVRPIIKLFKQTDNTFLKMEILNTLNEVGIPETKEFMLKVIDSDVGLIKRMAKSIISKGFTEYHEK</sequence>
<dbReference type="InterPro" id="IPR011989">
    <property type="entry name" value="ARM-like"/>
</dbReference>
<protein>
    <recommendedName>
        <fullName evidence="3">HEAT repeat domain-containing protein</fullName>
    </recommendedName>
</protein>
<organism evidence="1 2">
    <name type="scientific">Candidatus Jettenia caeni</name>
    <dbReference type="NCBI Taxonomy" id="247490"/>
    <lineage>
        <taxon>Bacteria</taxon>
        <taxon>Pseudomonadati</taxon>
        <taxon>Planctomycetota</taxon>
        <taxon>Candidatus Brocadiia</taxon>
        <taxon>Candidatus Brocadiales</taxon>
        <taxon>Candidatus Brocadiaceae</taxon>
        <taxon>Candidatus Jettenia</taxon>
    </lineage>
</organism>
<dbReference type="AlphaFoldDB" id="I3IIY1"/>
<dbReference type="Proteomes" id="UP000002985">
    <property type="component" value="Unassembled WGS sequence"/>
</dbReference>
<evidence type="ECO:0008006" key="3">
    <source>
        <dbReference type="Google" id="ProtNLM"/>
    </source>
</evidence>
<comment type="caution">
    <text evidence="1">The sequence shown here is derived from an EMBL/GenBank/DDBJ whole genome shotgun (WGS) entry which is preliminary data.</text>
</comment>
<dbReference type="Gene3D" id="1.25.10.10">
    <property type="entry name" value="Leucine-rich Repeat Variant"/>
    <property type="match status" value="1"/>
</dbReference>
<dbReference type="OrthoDB" id="1726403at2"/>
<evidence type="ECO:0000313" key="2">
    <source>
        <dbReference type="Proteomes" id="UP000002985"/>
    </source>
</evidence>
<accession>I3IIY1</accession>
<evidence type="ECO:0000313" key="1">
    <source>
        <dbReference type="EMBL" id="GAB61676.1"/>
    </source>
</evidence>
<dbReference type="eggNOG" id="COG1413">
    <property type="taxonomic scope" value="Bacteria"/>
</dbReference>
<dbReference type="Pfam" id="PF13646">
    <property type="entry name" value="HEAT_2"/>
    <property type="match status" value="1"/>
</dbReference>
<proteinExistence type="predicted"/>